<name>A0A418D3V6_APHAT</name>
<proteinExistence type="inferred from homology"/>
<comment type="subcellular location">
    <subcellularLocation>
        <location evidence="1">Cytoplasm</location>
        <location evidence="1">Cytoskeleton</location>
    </subcellularLocation>
</comment>
<evidence type="ECO:0000256" key="4">
    <source>
        <dbReference type="ARBA" id="ARBA00022701"/>
    </source>
</evidence>
<dbReference type="GO" id="GO:0005524">
    <property type="term" value="F:ATP binding"/>
    <property type="evidence" value="ECO:0007669"/>
    <property type="project" value="UniProtKB-UniRule"/>
</dbReference>
<evidence type="ECO:0000256" key="10">
    <source>
        <dbReference type="ARBA" id="ARBA00034704"/>
    </source>
</evidence>
<comment type="caution">
    <text evidence="15">The sequence shown here is derived from an EMBL/GenBank/DDBJ whole genome shotgun (WGS) entry which is preliminary data.</text>
</comment>
<dbReference type="Pfam" id="PF00225">
    <property type="entry name" value="Kinesin"/>
    <property type="match status" value="1"/>
</dbReference>
<feature type="coiled-coil region" evidence="12">
    <location>
        <begin position="88"/>
        <end position="175"/>
    </location>
</feature>
<evidence type="ECO:0000259" key="14">
    <source>
        <dbReference type="PROSITE" id="PS50067"/>
    </source>
</evidence>
<keyword evidence="9" id="KW-0206">Cytoskeleton</keyword>
<dbReference type="VEuPathDB" id="FungiDB:H257_13493"/>
<gene>
    <name evidence="15" type="ORF">DYB35_003017</name>
</gene>
<accession>A0A418D3V6</accession>
<dbReference type="PRINTS" id="PR00380">
    <property type="entry name" value="KINESINHEAVY"/>
</dbReference>
<evidence type="ECO:0000256" key="2">
    <source>
        <dbReference type="ARBA" id="ARBA00005655"/>
    </source>
</evidence>
<dbReference type="GO" id="GO:0005875">
    <property type="term" value="C:microtubule associated complex"/>
    <property type="evidence" value="ECO:0007669"/>
    <property type="project" value="TreeGrafter"/>
</dbReference>
<dbReference type="GO" id="GO:0051231">
    <property type="term" value="P:spindle elongation"/>
    <property type="evidence" value="ECO:0007669"/>
    <property type="project" value="TreeGrafter"/>
</dbReference>
<feature type="coiled-coil region" evidence="12">
    <location>
        <begin position="1259"/>
        <end position="1332"/>
    </location>
</feature>
<dbReference type="InterPro" id="IPR027417">
    <property type="entry name" value="P-loop_NTPase"/>
</dbReference>
<dbReference type="FunFam" id="3.40.850.10:FF:000019">
    <property type="entry name" value="Kinesin-like protein KIN-5D"/>
    <property type="match status" value="1"/>
</dbReference>
<evidence type="ECO:0000256" key="1">
    <source>
        <dbReference type="ARBA" id="ARBA00004245"/>
    </source>
</evidence>
<dbReference type="GO" id="GO:0007018">
    <property type="term" value="P:microtubule-based movement"/>
    <property type="evidence" value="ECO:0007669"/>
    <property type="project" value="InterPro"/>
</dbReference>
<dbReference type="InterPro" id="IPR001752">
    <property type="entry name" value="Kinesin_motor_dom"/>
</dbReference>
<comment type="similarity">
    <text evidence="10">Belongs to the TRAFAC class myosin-kinesin ATPase superfamily. Kinesin family. KIN-5/BimC subfamily.</text>
</comment>
<feature type="coiled-coil region" evidence="12">
    <location>
        <begin position="1182"/>
        <end position="1209"/>
    </location>
</feature>
<feature type="binding site" evidence="11">
    <location>
        <begin position="443"/>
        <end position="450"/>
    </location>
    <ligand>
        <name>ATP</name>
        <dbReference type="ChEBI" id="CHEBI:30616"/>
    </ligand>
</feature>
<evidence type="ECO:0000256" key="5">
    <source>
        <dbReference type="ARBA" id="ARBA00022741"/>
    </source>
</evidence>
<dbReference type="GO" id="GO:0006376">
    <property type="term" value="P:mRNA splice site recognition"/>
    <property type="evidence" value="ECO:0007669"/>
    <property type="project" value="InterPro"/>
</dbReference>
<keyword evidence="4" id="KW-0493">Microtubule</keyword>
<evidence type="ECO:0000256" key="6">
    <source>
        <dbReference type="ARBA" id="ARBA00022840"/>
    </source>
</evidence>
<dbReference type="PROSITE" id="PS50067">
    <property type="entry name" value="KINESIN_MOTOR_2"/>
    <property type="match status" value="1"/>
</dbReference>
<feature type="region of interest" description="Disordered" evidence="13">
    <location>
        <begin position="1429"/>
        <end position="1465"/>
    </location>
</feature>
<organism evidence="15 16">
    <name type="scientific">Aphanomyces astaci</name>
    <name type="common">Crayfish plague agent</name>
    <dbReference type="NCBI Taxonomy" id="112090"/>
    <lineage>
        <taxon>Eukaryota</taxon>
        <taxon>Sar</taxon>
        <taxon>Stramenopiles</taxon>
        <taxon>Oomycota</taxon>
        <taxon>Saprolegniomycetes</taxon>
        <taxon>Saprolegniales</taxon>
        <taxon>Verrucalvaceae</taxon>
        <taxon>Aphanomyces</taxon>
    </lineage>
</organism>
<dbReference type="SMART" id="SM00129">
    <property type="entry name" value="KISc"/>
    <property type="match status" value="1"/>
</dbReference>
<dbReference type="Gene3D" id="3.40.850.10">
    <property type="entry name" value="Kinesin motor domain"/>
    <property type="match status" value="1"/>
</dbReference>
<dbReference type="PROSITE" id="PS00411">
    <property type="entry name" value="KINESIN_MOTOR_1"/>
    <property type="match status" value="1"/>
</dbReference>
<dbReference type="GO" id="GO:0003777">
    <property type="term" value="F:microtubule motor activity"/>
    <property type="evidence" value="ECO:0007669"/>
    <property type="project" value="InterPro"/>
</dbReference>
<comment type="similarity">
    <text evidence="2">Belongs to the Luc7 family.</text>
</comment>
<dbReference type="CDD" id="cd01372">
    <property type="entry name" value="KISc_KIF4"/>
    <property type="match status" value="1"/>
</dbReference>
<feature type="coiled-coil region" evidence="12">
    <location>
        <begin position="1080"/>
        <end position="1135"/>
    </location>
</feature>
<keyword evidence="7 12" id="KW-0175">Coiled coil</keyword>
<keyword evidence="3" id="KW-0963">Cytoplasm</keyword>
<dbReference type="GO" id="GO:0008017">
    <property type="term" value="F:microtubule binding"/>
    <property type="evidence" value="ECO:0007669"/>
    <property type="project" value="InterPro"/>
</dbReference>
<dbReference type="GO" id="GO:0005685">
    <property type="term" value="C:U1 snRNP"/>
    <property type="evidence" value="ECO:0007669"/>
    <property type="project" value="InterPro"/>
</dbReference>
<dbReference type="PANTHER" id="PTHR47969:SF15">
    <property type="entry name" value="CHROMOSOME-ASSOCIATED KINESIN KIF4A-RELATED"/>
    <property type="match status" value="1"/>
</dbReference>
<keyword evidence="8 11" id="KW-0505">Motor protein</keyword>
<dbReference type="InterPro" id="IPR036961">
    <property type="entry name" value="Kinesin_motor_dom_sf"/>
</dbReference>
<dbReference type="Pfam" id="PF03194">
    <property type="entry name" value="LUC7"/>
    <property type="match status" value="1"/>
</dbReference>
<dbReference type="PANTHER" id="PTHR47969">
    <property type="entry name" value="CHROMOSOME-ASSOCIATED KINESIN KIF4A-RELATED"/>
    <property type="match status" value="1"/>
</dbReference>
<dbReference type="GO" id="GO:0007052">
    <property type="term" value="P:mitotic spindle organization"/>
    <property type="evidence" value="ECO:0007669"/>
    <property type="project" value="TreeGrafter"/>
</dbReference>
<keyword evidence="5 11" id="KW-0547">Nucleotide-binding</keyword>
<dbReference type="InterPro" id="IPR004882">
    <property type="entry name" value="Luc7-rel"/>
</dbReference>
<dbReference type="GO" id="GO:0005874">
    <property type="term" value="C:microtubule"/>
    <property type="evidence" value="ECO:0007669"/>
    <property type="project" value="UniProtKB-KW"/>
</dbReference>
<evidence type="ECO:0000256" key="8">
    <source>
        <dbReference type="ARBA" id="ARBA00023175"/>
    </source>
</evidence>
<protein>
    <recommendedName>
        <fullName evidence="14">Kinesin motor domain-containing protein</fullName>
    </recommendedName>
</protein>
<dbReference type="EMBL" id="QUTG01004061">
    <property type="protein sequence ID" value="RHY89264.1"/>
    <property type="molecule type" value="Genomic_DNA"/>
</dbReference>
<feature type="coiled-coil region" evidence="12">
    <location>
        <begin position="868"/>
        <end position="895"/>
    </location>
</feature>
<reference evidence="15 16" key="1">
    <citation type="submission" date="2018-08" db="EMBL/GenBank/DDBJ databases">
        <title>Aphanomyces genome sequencing and annotation.</title>
        <authorList>
            <person name="Minardi D."/>
            <person name="Oidtmann B."/>
            <person name="Van Der Giezen M."/>
            <person name="Studholme D.J."/>
        </authorList>
    </citation>
    <scope>NUCLEOTIDE SEQUENCE [LARGE SCALE GENOMIC DNA]</scope>
    <source>
        <strain evidence="15 16">Sv</strain>
    </source>
</reference>
<dbReference type="InterPro" id="IPR019821">
    <property type="entry name" value="Kinesin_motor_CS"/>
</dbReference>
<dbReference type="InterPro" id="IPR027640">
    <property type="entry name" value="Kinesin-like_fam"/>
</dbReference>
<dbReference type="SUPFAM" id="SSF52540">
    <property type="entry name" value="P-loop containing nucleoside triphosphate hydrolases"/>
    <property type="match status" value="1"/>
</dbReference>
<evidence type="ECO:0000313" key="15">
    <source>
        <dbReference type="EMBL" id="RHY89264.1"/>
    </source>
</evidence>
<evidence type="ECO:0000313" key="16">
    <source>
        <dbReference type="Proteomes" id="UP000285712"/>
    </source>
</evidence>
<evidence type="ECO:0000256" key="7">
    <source>
        <dbReference type="ARBA" id="ARBA00023054"/>
    </source>
</evidence>
<evidence type="ECO:0000256" key="9">
    <source>
        <dbReference type="ARBA" id="ARBA00023212"/>
    </source>
</evidence>
<dbReference type="VEuPathDB" id="FungiDB:H257_13494"/>
<evidence type="ECO:0000256" key="3">
    <source>
        <dbReference type="ARBA" id="ARBA00022490"/>
    </source>
</evidence>
<feature type="compositionally biased region" description="Basic and acidic residues" evidence="13">
    <location>
        <begin position="1433"/>
        <end position="1452"/>
    </location>
</feature>
<evidence type="ECO:0000256" key="13">
    <source>
        <dbReference type="SAM" id="MobiDB-lite"/>
    </source>
</evidence>
<feature type="domain" description="Kinesin motor" evidence="14">
    <location>
        <begin position="361"/>
        <end position="705"/>
    </location>
</feature>
<sequence>MDAQRALLDELMGRNRDGDKPEEDISDFRDSRVCKRFLCGLCPHDLFQNTKMDMGECEKLHLPKLKVAYDAEKSKPHSRDYGYENDLLRELERYVSDVEKKIARAQKRLEEQEGARPPTLADIESSKEVLEITAEIADLMQKAEDAGNEGEVDLSMELMAQVEVLKLKKNALQANPSSSDSSGGASAPTPVVNEYDATQLHLMNVLPGNPLAMTNVNNKLRVCDMCGAFLSIFDSDRRLADHFGGKMHLGYMQIRKKIAEMKLAREAAYSGGPSAGTPSVDAAAASAATNPIDGPALSPIAGLARRPEIAGAVAGLARRPETVGAVAGRAEAAVEVETANNANVVAGAVTAATSTMTADDCVQVCVRIRPTSKKEKVEAAIAANNCVRVPASPIPTQLVVGKDRPFTFDRIHTVDTTQEALYAASVTSLVEGFGYNATVLAYGQTGTGKTFTMTGGAAYSTKIQDAHGVIPRAVCHVFALMQARHEATECLLRVEYLEIYNEELRDLLHPETSSKVQTTRCNGHCNLSIREDADGHIVVTGAKSQAVQSPDDVMRLLSMGSAARVTGSTQMNEQSSRSHAIFTLVLQQKARDSGELTHAKFHLVDLAGSERAKRTGAVGGRFKVAESVNINQGLLALGNVISALGDDAKKKNSHVPYRDSKLTRLLQDSLGGNSKTLMIACVSPVAANFDETLNTLKYANRAKNIKNRPVVNHVKEADTDDTILRMKQEIELLQRQLGTPPTPVVAVPVDNQQSHHEQLEAEWTSAKVAAKQGATALVALERDIKSLGRPIQQRLNDVVKVLNGIVVLQHDNSSSSELGLIIDASDTVPTNNNQPPHRHSREFHAEINALHEKLKQDVEIFELKSQEMDQFQRQLASAHVEIESLRALNQQLQRDAAAKVPAAGMGSPTRPSGEAGPERKSQSLFARRHHGVHDDDDGDNVLMAEPEVSAEIPVARAQTAKLPRSAPPPLHSVAALPPPPKTADPSAAPLDKTAIRAMFQTQLLAAVESHVKQAQVATMLHAKEATAKEKDEIARRKHGLEMEKMRQSLSVQSSITDLSETIHAMNCKLNMAAAPDPDELARLKRRKERAEKKLALFVQKMETQSYVDPAVQDELTALEEQIEDLTSQILFQDSQLESAQALMVPSKASNIDHLLKHVASSGATIDRTLKTWITMCWTEMTLQLQDEMVAQLTQNREQLENGLHAARAEYDRRLMQNELLQTNDKKQMDELMVLLADKQCQIDVLNAAEKTSSSDAKTLADLNHLVTARQNELDQLKKRLVEADKDKKRLVEYDRYVSERQVEWESKHAQLQQALEGERHNAQVTIDALMQQVAAAQTLAASTPTGSEELMGLKDKLQTQQEYVVSLEKHVVLFKNKAKQAQQQLQQLIRDSSGNQSSDDDNPRIKQLEDVNDCLMKENAAMKVHMRAMKGAEPSEPHVRVRIPKAELKEIDGPTDAVARPREQE</sequence>
<feature type="coiled-coil region" evidence="12">
    <location>
        <begin position="1364"/>
        <end position="1391"/>
    </location>
</feature>
<evidence type="ECO:0000256" key="11">
    <source>
        <dbReference type="PROSITE-ProRule" id="PRU00283"/>
    </source>
</evidence>
<keyword evidence="6 11" id="KW-0067">ATP-binding</keyword>
<dbReference type="Proteomes" id="UP000285712">
    <property type="component" value="Unassembled WGS sequence"/>
</dbReference>
<evidence type="ECO:0000256" key="12">
    <source>
        <dbReference type="SAM" id="Coils"/>
    </source>
</evidence>
<dbReference type="GO" id="GO:0003729">
    <property type="term" value="F:mRNA binding"/>
    <property type="evidence" value="ECO:0007669"/>
    <property type="project" value="InterPro"/>
</dbReference>
<feature type="region of interest" description="Disordered" evidence="13">
    <location>
        <begin position="897"/>
        <end position="922"/>
    </location>
</feature>